<dbReference type="SUPFAM" id="SSF52518">
    <property type="entry name" value="Thiamin diphosphate-binding fold (THDP-binding)"/>
    <property type="match status" value="2"/>
</dbReference>
<dbReference type="Gene3D" id="3.40.50.12470">
    <property type="match status" value="1"/>
</dbReference>
<dbReference type="OrthoDB" id="9759785at2"/>
<reference evidence="8 9" key="1">
    <citation type="submission" date="2016-03" db="EMBL/GenBank/DDBJ databases">
        <authorList>
            <person name="Ploux O."/>
        </authorList>
    </citation>
    <scope>NUCLEOTIDE SEQUENCE [LARGE SCALE GENOMIC DNA]</scope>
    <source>
        <strain evidence="8 9">LPB0076</strain>
    </source>
</reference>
<sequence length="924" mass="104684">MDRFSFLNAAHTAFFAQLYDQYLENPDSVEPSWRSFFQGFDFGMETYNSENLVQHPANESLSSVDYAEISQKLQKEFNVLKLIEGYRSRGHLFTKTNPVRDRRTFEPNLDIANFGLASTDLNTIFDAAKIIGKAPCSLADIIKHLDAIYCQHIGVEYTYIRKPEIVKWIQEKVGTNDNQPDFSVVQKKTILNKLNQAVSFENFLHTKYVGQKRFSLEGGESIIPALDILIENAAEKGVEQFVMGMAHRGRLNILANIFGKSTQDIFGEFDGKDYDQEYFDGDVKYHLGLTADKITSTGKKININLAPNPSHLETVGAVIEGITRAKQDKYFPEDFSKVLPIAVHGDAAIAGQGILYEIIQMAQLDGYKTGGTIHIVINNQVGFTTNYLDARSSTYCTDVAKVTLSPVLHVNADDAEAVVHAMNFALDFRMQFGRDVFIDLLGYRKYGHNEGDEPRFTQPVLYKIIAKHKNPRDLYAEKLLSAGVIDASYVNALEVEYKSNMEQNLEASRKKDLTIITPFMKNEWLGFEQVSDQKMLQKVVTSYSKEGLTQVANAVCNLPADKKFIKKIQKLINDRKTMFFETDKLDWGMAEHLAYGSLLQEGYDVRISGQDVERGTFSHRHAVVKVEDSEEEVLLINSLENKKGKFNIYNSLLSEYGVLGFDYGYALANPNTLTIWEAQFGDFSNGAQIMIDQYISCGEDKWNNQNGIVLLLPHGYEGQGAEHSSARMERYLQLCARHNMFVADCTTPANFFHLLRRQMKTNFRKPLIVFTPKSLLRDPRCVSSIEELANGSFQETIDDSTVAKADVKTLVFCTGKFYYDITAERENNGRKDVAVVRIEQLFPLPVEQLKAIIAQYPNADDYVWAQEEPKNMGAYSYMLMNFNLIKWRLASLKAYSAPASGSSTRAKRRQADAIRMVFDKNLFN</sequence>
<dbReference type="InterPro" id="IPR029061">
    <property type="entry name" value="THDP-binding"/>
</dbReference>
<dbReference type="EC" id="1.2.4.2" evidence="4"/>
<dbReference type="Pfam" id="PF16078">
    <property type="entry name" value="2-oxogl_dehyd_N"/>
    <property type="match status" value="1"/>
</dbReference>
<keyword evidence="9" id="KW-1185">Reference proteome</keyword>
<proteinExistence type="inferred from homology"/>
<evidence type="ECO:0000313" key="9">
    <source>
        <dbReference type="Proteomes" id="UP000093510"/>
    </source>
</evidence>
<dbReference type="CDD" id="cd02016">
    <property type="entry name" value="TPP_E1_OGDC_like"/>
    <property type="match status" value="1"/>
</dbReference>
<dbReference type="Pfam" id="PF16870">
    <property type="entry name" value="OxoGdeHyase_C"/>
    <property type="match status" value="1"/>
</dbReference>
<dbReference type="InterPro" id="IPR032106">
    <property type="entry name" value="2-oxogl_dehyd_N"/>
</dbReference>
<evidence type="ECO:0000256" key="5">
    <source>
        <dbReference type="ARBA" id="ARBA00023002"/>
    </source>
</evidence>
<evidence type="ECO:0000313" key="8">
    <source>
        <dbReference type="EMBL" id="OCB74320.1"/>
    </source>
</evidence>
<dbReference type="Gene3D" id="1.10.287.1150">
    <property type="entry name" value="TPP helical domain"/>
    <property type="match status" value="1"/>
</dbReference>
<dbReference type="EMBL" id="LVEP01000038">
    <property type="protein sequence ID" value="OCB74320.1"/>
    <property type="molecule type" value="Genomic_DNA"/>
</dbReference>
<evidence type="ECO:0000256" key="1">
    <source>
        <dbReference type="ARBA" id="ARBA00001964"/>
    </source>
</evidence>
<dbReference type="PIRSF" id="PIRSF000157">
    <property type="entry name" value="Oxoglu_dh_E1"/>
    <property type="match status" value="1"/>
</dbReference>
<dbReference type="InterPro" id="IPR001017">
    <property type="entry name" value="DH_E1"/>
</dbReference>
<protein>
    <recommendedName>
        <fullName evidence="4">oxoglutarate dehydrogenase (succinyl-transferring)</fullName>
        <ecNumber evidence="4">1.2.4.2</ecNumber>
    </recommendedName>
</protein>
<dbReference type="SMART" id="SM00861">
    <property type="entry name" value="Transket_pyr"/>
    <property type="match status" value="1"/>
</dbReference>
<dbReference type="InterPro" id="IPR042179">
    <property type="entry name" value="KGD_C_sf"/>
</dbReference>
<dbReference type="NCBIfam" id="TIGR00239">
    <property type="entry name" value="2oxo_dh_E1"/>
    <property type="match status" value="1"/>
</dbReference>
<accession>A0A1B9DXB3</accession>
<evidence type="ECO:0000259" key="7">
    <source>
        <dbReference type="SMART" id="SM00861"/>
    </source>
</evidence>
<dbReference type="RefSeq" id="WP_066335829.1">
    <property type="nucleotide sequence ID" value="NZ_CP017688.1"/>
</dbReference>
<dbReference type="Pfam" id="PF02779">
    <property type="entry name" value="Transket_pyr"/>
    <property type="match status" value="1"/>
</dbReference>
<keyword evidence="5" id="KW-0560">Oxidoreductase</keyword>
<evidence type="ECO:0000256" key="6">
    <source>
        <dbReference type="ARBA" id="ARBA00023052"/>
    </source>
</evidence>
<evidence type="ECO:0000256" key="2">
    <source>
        <dbReference type="ARBA" id="ARBA00003906"/>
    </source>
</evidence>
<dbReference type="Gene3D" id="3.40.50.970">
    <property type="match status" value="1"/>
</dbReference>
<dbReference type="STRING" id="1763534.GCA_001831475_00305"/>
<organism evidence="8 9">
    <name type="scientific">Flavobacterium crassostreae</name>
    <dbReference type="NCBI Taxonomy" id="1763534"/>
    <lineage>
        <taxon>Bacteria</taxon>
        <taxon>Pseudomonadati</taxon>
        <taxon>Bacteroidota</taxon>
        <taxon>Flavobacteriia</taxon>
        <taxon>Flavobacteriales</taxon>
        <taxon>Flavobacteriaceae</taxon>
        <taxon>Flavobacterium</taxon>
    </lineage>
</organism>
<comment type="similarity">
    <text evidence="3">Belongs to the alpha-ketoglutarate dehydrogenase family.</text>
</comment>
<keyword evidence="6" id="KW-0786">Thiamine pyrophosphate</keyword>
<feature type="domain" description="Transketolase-like pyrimidine-binding" evidence="7">
    <location>
        <begin position="585"/>
        <end position="778"/>
    </location>
</feature>
<dbReference type="GO" id="GO:0004591">
    <property type="term" value="F:oxoglutarate dehydrogenase (succinyl-transferring) activity"/>
    <property type="evidence" value="ECO:0007669"/>
    <property type="project" value="UniProtKB-EC"/>
</dbReference>
<evidence type="ECO:0000256" key="3">
    <source>
        <dbReference type="ARBA" id="ARBA00006936"/>
    </source>
</evidence>
<dbReference type="InterPro" id="IPR031717">
    <property type="entry name" value="ODO-1/KGD_C"/>
</dbReference>
<dbReference type="Proteomes" id="UP000093510">
    <property type="component" value="Unassembled WGS sequence"/>
</dbReference>
<comment type="cofactor">
    <cofactor evidence="1">
        <name>thiamine diphosphate</name>
        <dbReference type="ChEBI" id="CHEBI:58937"/>
    </cofactor>
</comment>
<dbReference type="NCBIfam" id="NF006914">
    <property type="entry name" value="PRK09404.1"/>
    <property type="match status" value="1"/>
</dbReference>
<comment type="function">
    <text evidence="2">E1 component of the 2-oxoglutarate dehydrogenase (OGDH) complex which catalyzes the decarboxylation of 2-oxoglutarate, the first step in the conversion of 2-oxoglutarate to succinyl-CoA and CO(2).</text>
</comment>
<dbReference type="PANTHER" id="PTHR23152">
    <property type="entry name" value="2-OXOGLUTARATE DEHYDROGENASE"/>
    <property type="match status" value="1"/>
</dbReference>
<evidence type="ECO:0000256" key="4">
    <source>
        <dbReference type="ARBA" id="ARBA00012280"/>
    </source>
</evidence>
<dbReference type="Gene3D" id="3.40.50.11610">
    <property type="entry name" value="Multifunctional 2-oxoglutarate metabolism enzyme, C-terminal domain"/>
    <property type="match status" value="1"/>
</dbReference>
<gene>
    <name evidence="8" type="ORF">LPBF_09970</name>
</gene>
<dbReference type="InterPro" id="IPR005475">
    <property type="entry name" value="Transketolase-like_Pyr-bd"/>
</dbReference>
<dbReference type="Pfam" id="PF00676">
    <property type="entry name" value="E1_dh"/>
    <property type="match status" value="1"/>
</dbReference>
<dbReference type="InterPro" id="IPR011603">
    <property type="entry name" value="2oxoglutarate_DH_E1"/>
</dbReference>
<name>A0A1B9DXB3_9FLAO</name>
<dbReference type="GO" id="GO:0030976">
    <property type="term" value="F:thiamine pyrophosphate binding"/>
    <property type="evidence" value="ECO:0007669"/>
    <property type="project" value="InterPro"/>
</dbReference>
<dbReference type="AlphaFoldDB" id="A0A1B9DXB3"/>
<dbReference type="GO" id="GO:0005829">
    <property type="term" value="C:cytosol"/>
    <property type="evidence" value="ECO:0007669"/>
    <property type="project" value="TreeGrafter"/>
</dbReference>
<dbReference type="GO" id="GO:0006099">
    <property type="term" value="P:tricarboxylic acid cycle"/>
    <property type="evidence" value="ECO:0007669"/>
    <property type="project" value="TreeGrafter"/>
</dbReference>
<dbReference type="PANTHER" id="PTHR23152:SF4">
    <property type="entry name" value="2-OXOADIPATE DEHYDROGENASE COMPLEX COMPONENT E1"/>
    <property type="match status" value="1"/>
</dbReference>
<comment type="caution">
    <text evidence="8">The sequence shown here is derived from an EMBL/GenBank/DDBJ whole genome shotgun (WGS) entry which is preliminary data.</text>
</comment>
<dbReference type="NCBIfam" id="NF008907">
    <property type="entry name" value="PRK12270.1"/>
    <property type="match status" value="1"/>
</dbReference>
<dbReference type="GO" id="GO:0045252">
    <property type="term" value="C:oxoglutarate dehydrogenase complex"/>
    <property type="evidence" value="ECO:0007669"/>
    <property type="project" value="TreeGrafter"/>
</dbReference>